<dbReference type="InterPro" id="IPR035994">
    <property type="entry name" value="Nucleoside_phosphorylase_sf"/>
</dbReference>
<proteinExistence type="inferred from homology"/>
<dbReference type="AlphaFoldDB" id="A0A518DZF3"/>
<dbReference type="NCBIfam" id="NF006054">
    <property type="entry name" value="PRK08202.1"/>
    <property type="match status" value="1"/>
</dbReference>
<dbReference type="PANTHER" id="PTHR11904:SF9">
    <property type="entry name" value="PURINE NUCLEOSIDE PHOSPHORYLASE-RELATED"/>
    <property type="match status" value="1"/>
</dbReference>
<sequence length="320" mass="34447">MLIRSAAISAASGKGQPHAPDAETREAAAAQQRLHQQTRLGLTCDRVRAAAEAIRRRFPHQVKAALILGTGMGRVAQRIESPVVIPYGEIPYFARSTALGHKGQLVCGQLGGQPVAAMEGRVHLYEGYTLEEVTLPVRVMALLGAEILTVSNASGGMNPQFASGDIMVIDDHISMLGVRCQPPEACRGDLSDGLYGRRCSPYDRRLIEQALAVARRENFTAQRGVYAAMSGPNYETRAEYRFLLRLGADVVGMSTVPEVMIAAQLGLRVLALSTVTNVATPDIQQVVDPQEVIAAAEAAEPHLRKIIVGILEQASRTEDC</sequence>
<dbReference type="Gene3D" id="3.40.50.1580">
    <property type="entry name" value="Nucleoside phosphorylase domain"/>
    <property type="match status" value="1"/>
</dbReference>
<keyword evidence="8" id="KW-1185">Reference proteome</keyword>
<comment type="similarity">
    <text evidence="2 5">Belongs to the PNP/MTAP phosphorylase family.</text>
</comment>
<dbReference type="CDD" id="cd09009">
    <property type="entry name" value="PNP-EcPNPII_like"/>
    <property type="match status" value="1"/>
</dbReference>
<dbReference type="NCBIfam" id="TIGR01697">
    <property type="entry name" value="PNPH-PUNA-XAPA"/>
    <property type="match status" value="1"/>
</dbReference>
<keyword evidence="3 5" id="KW-0328">Glycosyltransferase</keyword>
<dbReference type="PANTHER" id="PTHR11904">
    <property type="entry name" value="METHYLTHIOADENOSINE/PURINE NUCLEOSIDE PHOSPHORYLASE"/>
    <property type="match status" value="1"/>
</dbReference>
<comment type="pathway">
    <text evidence="1 5">Purine metabolism; purine nucleoside salvage.</text>
</comment>
<name>A0A518DZF3_9BACT</name>
<comment type="function">
    <text evidence="5">The purine nucleoside phosphorylases catalyze the phosphorolytic breakdown of the N-glycosidic bond in the beta-(deoxy)ribonucleoside molecules, with the formation of the corresponding free purine bases and pentose-1-phosphate.</text>
</comment>
<dbReference type="InterPro" id="IPR011268">
    <property type="entry name" value="Purine_phosphorylase"/>
</dbReference>
<dbReference type="GO" id="GO:0009116">
    <property type="term" value="P:nucleoside metabolic process"/>
    <property type="evidence" value="ECO:0007669"/>
    <property type="project" value="InterPro"/>
</dbReference>
<dbReference type="OrthoDB" id="1523230at2"/>
<evidence type="ECO:0000256" key="4">
    <source>
        <dbReference type="ARBA" id="ARBA00022679"/>
    </source>
</evidence>
<dbReference type="Proteomes" id="UP000317648">
    <property type="component" value="Chromosome"/>
</dbReference>
<dbReference type="PIRSF" id="PIRSF000477">
    <property type="entry name" value="PurNPase"/>
    <property type="match status" value="1"/>
</dbReference>
<dbReference type="EMBL" id="CP036433">
    <property type="protein sequence ID" value="QDU97226.1"/>
    <property type="molecule type" value="Genomic_DNA"/>
</dbReference>
<organism evidence="7 8">
    <name type="scientific">Lignipirellula cremea</name>
    <dbReference type="NCBI Taxonomy" id="2528010"/>
    <lineage>
        <taxon>Bacteria</taxon>
        <taxon>Pseudomonadati</taxon>
        <taxon>Planctomycetota</taxon>
        <taxon>Planctomycetia</taxon>
        <taxon>Pirellulales</taxon>
        <taxon>Pirellulaceae</taxon>
        <taxon>Lignipirellula</taxon>
    </lineage>
</organism>
<evidence type="ECO:0000256" key="3">
    <source>
        <dbReference type="ARBA" id="ARBA00022676"/>
    </source>
</evidence>
<dbReference type="GO" id="GO:0004731">
    <property type="term" value="F:purine-nucleoside phosphorylase activity"/>
    <property type="evidence" value="ECO:0007669"/>
    <property type="project" value="UniProtKB-EC"/>
</dbReference>
<dbReference type="Pfam" id="PF01048">
    <property type="entry name" value="PNP_UDP_1"/>
    <property type="match status" value="1"/>
</dbReference>
<feature type="domain" description="Nucleoside phosphorylase" evidence="6">
    <location>
        <begin position="64"/>
        <end position="311"/>
    </location>
</feature>
<evidence type="ECO:0000313" key="8">
    <source>
        <dbReference type="Proteomes" id="UP000317648"/>
    </source>
</evidence>
<dbReference type="KEGG" id="lcre:Pla8534_50710"/>
<evidence type="ECO:0000313" key="7">
    <source>
        <dbReference type="EMBL" id="QDU97226.1"/>
    </source>
</evidence>
<dbReference type="RefSeq" id="WP_145056012.1">
    <property type="nucleotide sequence ID" value="NZ_CP036433.1"/>
</dbReference>
<dbReference type="EC" id="2.4.2.1" evidence="5"/>
<evidence type="ECO:0000256" key="2">
    <source>
        <dbReference type="ARBA" id="ARBA00006751"/>
    </source>
</evidence>
<dbReference type="SUPFAM" id="SSF53167">
    <property type="entry name" value="Purine and uridine phosphorylases"/>
    <property type="match status" value="1"/>
</dbReference>
<protein>
    <recommendedName>
        <fullName evidence="5">Purine nucleoside phosphorylase</fullName>
        <ecNumber evidence="5">2.4.2.1</ecNumber>
    </recommendedName>
    <alternativeName>
        <fullName evidence="5">Inosine-guanosine phosphorylase</fullName>
    </alternativeName>
</protein>
<dbReference type="GO" id="GO:0005737">
    <property type="term" value="C:cytoplasm"/>
    <property type="evidence" value="ECO:0007669"/>
    <property type="project" value="TreeGrafter"/>
</dbReference>
<gene>
    <name evidence="7" type="primary">punA_1</name>
    <name evidence="7" type="ORF">Pla8534_50710</name>
</gene>
<accession>A0A518DZF3</accession>
<evidence type="ECO:0000256" key="1">
    <source>
        <dbReference type="ARBA" id="ARBA00005058"/>
    </source>
</evidence>
<keyword evidence="4 5" id="KW-0808">Transferase</keyword>
<dbReference type="UniPathway" id="UPA00606"/>
<dbReference type="InterPro" id="IPR000845">
    <property type="entry name" value="Nucleoside_phosphorylase_d"/>
</dbReference>
<reference evidence="7 8" key="1">
    <citation type="submission" date="2019-02" db="EMBL/GenBank/DDBJ databases">
        <title>Deep-cultivation of Planctomycetes and their phenomic and genomic characterization uncovers novel biology.</title>
        <authorList>
            <person name="Wiegand S."/>
            <person name="Jogler M."/>
            <person name="Boedeker C."/>
            <person name="Pinto D."/>
            <person name="Vollmers J."/>
            <person name="Rivas-Marin E."/>
            <person name="Kohn T."/>
            <person name="Peeters S.H."/>
            <person name="Heuer A."/>
            <person name="Rast P."/>
            <person name="Oberbeckmann S."/>
            <person name="Bunk B."/>
            <person name="Jeske O."/>
            <person name="Meyerdierks A."/>
            <person name="Storesund J.E."/>
            <person name="Kallscheuer N."/>
            <person name="Luecker S."/>
            <person name="Lage O.M."/>
            <person name="Pohl T."/>
            <person name="Merkel B.J."/>
            <person name="Hornburger P."/>
            <person name="Mueller R.-W."/>
            <person name="Bruemmer F."/>
            <person name="Labrenz M."/>
            <person name="Spormann A.M."/>
            <person name="Op den Camp H."/>
            <person name="Overmann J."/>
            <person name="Amann R."/>
            <person name="Jetten M.S.M."/>
            <person name="Mascher T."/>
            <person name="Medema M.H."/>
            <person name="Devos D.P."/>
            <person name="Kaster A.-K."/>
            <person name="Ovreas L."/>
            <person name="Rohde M."/>
            <person name="Galperin M.Y."/>
            <person name="Jogler C."/>
        </authorList>
    </citation>
    <scope>NUCLEOTIDE SEQUENCE [LARGE SCALE GENOMIC DNA]</scope>
    <source>
        <strain evidence="7 8">Pla85_3_4</strain>
    </source>
</reference>
<evidence type="ECO:0000256" key="5">
    <source>
        <dbReference type="PIRNR" id="PIRNR000477"/>
    </source>
</evidence>
<evidence type="ECO:0000259" key="6">
    <source>
        <dbReference type="Pfam" id="PF01048"/>
    </source>
</evidence>